<reference evidence="1 2" key="1">
    <citation type="submission" date="2009-01" db="EMBL/GenBank/DDBJ databases">
        <authorList>
            <person name="Fulton L."/>
            <person name="Clifton S."/>
            <person name="Fulton B."/>
            <person name="Xu J."/>
            <person name="Minx P."/>
            <person name="Pepin K.H."/>
            <person name="Johnson M."/>
            <person name="Bhonagiri V."/>
            <person name="Nash W.E."/>
            <person name="Mardis E.R."/>
            <person name="Wilson R.K."/>
        </authorList>
    </citation>
    <scope>NUCLEOTIDE SEQUENCE [LARGE SCALE GENOMIC DNA]</scope>
    <source>
        <strain evidence="1 2">DSM 3353</strain>
    </source>
</reference>
<proteinExistence type="predicted"/>
<evidence type="ECO:0000313" key="2">
    <source>
        <dbReference type="Proteomes" id="UP000003174"/>
    </source>
</evidence>
<sequence length="52" mass="5840">MFAYALAFNTCSETTNMDDGISMFLTVVSEVKSEFMLEGFGEEDRRCRSSGK</sequence>
<name>C0EUG3_9FIRM</name>
<reference evidence="1 2" key="2">
    <citation type="submission" date="2009-02" db="EMBL/GenBank/DDBJ databases">
        <title>Draft genome sequence of Eubacterium hallii (DSM 3353).</title>
        <authorList>
            <person name="Sudarsanam P."/>
            <person name="Ley R."/>
            <person name="Guruge J."/>
            <person name="Turnbaugh P.J."/>
            <person name="Mahowald M."/>
            <person name="Liep D."/>
            <person name="Gordon J."/>
        </authorList>
    </citation>
    <scope>NUCLEOTIDE SEQUENCE [LARGE SCALE GENOMIC DNA]</scope>
    <source>
        <strain evidence="1 2">DSM 3353</strain>
    </source>
</reference>
<gene>
    <name evidence="1" type="ORF">EUBHAL_01047</name>
</gene>
<comment type="caution">
    <text evidence="1">The sequence shown here is derived from an EMBL/GenBank/DDBJ whole genome shotgun (WGS) entry which is preliminary data.</text>
</comment>
<protein>
    <submittedName>
        <fullName evidence="1">Uncharacterized protein</fullName>
    </submittedName>
</protein>
<evidence type="ECO:0000313" key="1">
    <source>
        <dbReference type="EMBL" id="EEG37123.1"/>
    </source>
</evidence>
<dbReference type="AlphaFoldDB" id="C0EUG3"/>
<accession>C0EUG3</accession>
<dbReference type="EMBL" id="ACEP01000053">
    <property type="protein sequence ID" value="EEG37123.1"/>
    <property type="molecule type" value="Genomic_DNA"/>
</dbReference>
<organism evidence="1 2">
    <name type="scientific">Anaerobutyricum hallii DSM 3353</name>
    <dbReference type="NCBI Taxonomy" id="411469"/>
    <lineage>
        <taxon>Bacteria</taxon>
        <taxon>Bacillati</taxon>
        <taxon>Bacillota</taxon>
        <taxon>Clostridia</taxon>
        <taxon>Lachnospirales</taxon>
        <taxon>Lachnospiraceae</taxon>
        <taxon>Anaerobutyricum</taxon>
    </lineage>
</organism>
<dbReference type="Proteomes" id="UP000003174">
    <property type="component" value="Unassembled WGS sequence"/>
</dbReference>